<dbReference type="GO" id="GO:0005576">
    <property type="term" value="C:extracellular region"/>
    <property type="evidence" value="ECO:0007669"/>
    <property type="project" value="UniProtKB-SubCell"/>
</dbReference>
<evidence type="ECO:0000256" key="2">
    <source>
        <dbReference type="ARBA" id="ARBA00007534"/>
    </source>
</evidence>
<organism evidence="8 9">
    <name type="scientific">Mycolicibacterium cosmeticum</name>
    <dbReference type="NCBI Taxonomy" id="258533"/>
    <lineage>
        <taxon>Bacteria</taxon>
        <taxon>Bacillati</taxon>
        <taxon>Actinomycetota</taxon>
        <taxon>Actinomycetes</taxon>
        <taxon>Mycobacteriales</taxon>
        <taxon>Mycobacteriaceae</taxon>
        <taxon>Mycolicibacterium</taxon>
    </lineage>
</organism>
<reference evidence="8" key="2">
    <citation type="submission" date="2014-03" db="EMBL/GenBank/DDBJ databases">
        <authorList>
            <person name="Urmite Genomes"/>
        </authorList>
    </citation>
    <scope>NUCLEOTIDE SEQUENCE</scope>
    <source>
        <strain evidence="8">DSM 44829</strain>
    </source>
</reference>
<keyword evidence="9" id="KW-1185">Reference proteome</keyword>
<evidence type="ECO:0000256" key="3">
    <source>
        <dbReference type="ARBA" id="ARBA00022487"/>
    </source>
</evidence>
<dbReference type="SMART" id="SM01110">
    <property type="entry name" value="Cutinase"/>
    <property type="match status" value="1"/>
</dbReference>
<accession>W9B1J1</accession>
<evidence type="ECO:0000256" key="1">
    <source>
        <dbReference type="ARBA" id="ARBA00004613"/>
    </source>
</evidence>
<evidence type="ECO:0000313" key="8">
    <source>
        <dbReference type="EMBL" id="CDO09027.1"/>
    </source>
</evidence>
<comment type="subcellular location">
    <subcellularLocation>
        <location evidence="1">Secreted</location>
    </subcellularLocation>
</comment>
<dbReference type="Proteomes" id="UP000028870">
    <property type="component" value="Unassembled WGS sequence"/>
</dbReference>
<keyword evidence="4" id="KW-0964">Secreted</keyword>
<dbReference type="SUPFAM" id="SSF53474">
    <property type="entry name" value="alpha/beta-Hydrolases"/>
    <property type="match status" value="1"/>
</dbReference>
<keyword evidence="7" id="KW-1015">Disulfide bond</keyword>
<comment type="caution">
    <text evidence="8">The sequence shown here is derived from an EMBL/GenBank/DDBJ whole genome shotgun (WGS) entry which is preliminary data.</text>
</comment>
<evidence type="ECO:0000313" key="9">
    <source>
        <dbReference type="Proteomes" id="UP000028870"/>
    </source>
</evidence>
<evidence type="ECO:0000256" key="5">
    <source>
        <dbReference type="ARBA" id="ARBA00022729"/>
    </source>
</evidence>
<dbReference type="PANTHER" id="PTHR33630:SF9">
    <property type="entry name" value="CUTINASE 4"/>
    <property type="match status" value="1"/>
</dbReference>
<dbReference type="OrthoDB" id="3690529at2"/>
<dbReference type="Pfam" id="PF01083">
    <property type="entry name" value="Cutinase"/>
    <property type="match status" value="1"/>
</dbReference>
<dbReference type="RefSeq" id="WP_084172609.1">
    <property type="nucleotide sequence ID" value="NZ_CCBB010000002.1"/>
</dbReference>
<dbReference type="GO" id="GO:0052689">
    <property type="term" value="F:carboxylic ester hydrolase activity"/>
    <property type="evidence" value="ECO:0007669"/>
    <property type="project" value="UniProtKB-KW"/>
</dbReference>
<keyword evidence="5" id="KW-0732">Signal</keyword>
<dbReference type="STRING" id="258533.BN977_03847"/>
<gene>
    <name evidence="8" type="ORF">BN977_03847</name>
</gene>
<dbReference type="AlphaFoldDB" id="W9B1J1"/>
<dbReference type="InterPro" id="IPR029058">
    <property type="entry name" value="AB_hydrolase_fold"/>
</dbReference>
<evidence type="ECO:0000256" key="4">
    <source>
        <dbReference type="ARBA" id="ARBA00022525"/>
    </source>
</evidence>
<dbReference type="PROSITE" id="PS00931">
    <property type="entry name" value="CUTINASE_2"/>
    <property type="match status" value="1"/>
</dbReference>
<sequence>MNTSDGGAARGRWDRSANGALLGALASALGTALGLALAVFPGAPSAAADPCPDVDVTFARGTTEPPGLGSVGQAFVNEVRARAGSRTVTDYAVNYPASNDFPTASDGVIDAMNHVNAMAANCPNTKLVLGGSSQGAAVIGYVTGPAIPPGYIVPEGINGPMSAQTARHIAAVALFGTPSDGVVSTLGAPPVVIGPLVADKTINICLPGDLICAGGGGISLVHGNYARTEAPAEAADFVAQRVF</sequence>
<evidence type="ECO:0000256" key="7">
    <source>
        <dbReference type="ARBA" id="ARBA00023157"/>
    </source>
</evidence>
<keyword evidence="6" id="KW-0378">Hydrolase</keyword>
<dbReference type="EMBL" id="CCBB010000002">
    <property type="protein sequence ID" value="CDO09027.1"/>
    <property type="molecule type" value="Genomic_DNA"/>
</dbReference>
<reference evidence="8" key="1">
    <citation type="submission" date="2014-03" db="EMBL/GenBank/DDBJ databases">
        <title>Draft Genome Sequence of Mycobacterium cosmeticum DSM 44829.</title>
        <authorList>
            <person name="Croce O."/>
            <person name="Robert C."/>
            <person name="Raoult D."/>
            <person name="Drancourt M."/>
        </authorList>
    </citation>
    <scope>NUCLEOTIDE SEQUENCE [LARGE SCALE GENOMIC DNA]</scope>
    <source>
        <strain evidence="8">DSM 44829</strain>
    </source>
</reference>
<protein>
    <submittedName>
        <fullName evidence="8">Cutinase</fullName>
    </submittedName>
</protein>
<comment type="similarity">
    <text evidence="2">Belongs to the cutinase family.</text>
</comment>
<dbReference type="eggNOG" id="ENOG5030PZC">
    <property type="taxonomic scope" value="Bacteria"/>
</dbReference>
<dbReference type="Gene3D" id="3.40.50.1820">
    <property type="entry name" value="alpha/beta hydrolase"/>
    <property type="match status" value="1"/>
</dbReference>
<dbReference type="PANTHER" id="PTHR33630">
    <property type="entry name" value="CUTINASE RV1984C-RELATED-RELATED"/>
    <property type="match status" value="1"/>
</dbReference>
<dbReference type="InterPro" id="IPR000675">
    <property type="entry name" value="Cutinase/axe"/>
</dbReference>
<proteinExistence type="inferred from homology"/>
<keyword evidence="3" id="KW-0719">Serine esterase</keyword>
<evidence type="ECO:0000256" key="6">
    <source>
        <dbReference type="ARBA" id="ARBA00022801"/>
    </source>
</evidence>
<dbReference type="InterPro" id="IPR043579">
    <property type="entry name" value="CUTINASE_2"/>
</dbReference>
<name>W9B1J1_MYCCO</name>